<evidence type="ECO:0000313" key="8">
    <source>
        <dbReference type="EMBL" id="OYO08801.1"/>
    </source>
</evidence>
<dbReference type="GO" id="GO:0030170">
    <property type="term" value="F:pyridoxal phosphate binding"/>
    <property type="evidence" value="ECO:0007669"/>
    <property type="project" value="InterPro"/>
</dbReference>
<dbReference type="SUPFAM" id="SSF53383">
    <property type="entry name" value="PLP-dependent transferases"/>
    <property type="match status" value="1"/>
</dbReference>
<dbReference type="OrthoDB" id="9763453at2"/>
<dbReference type="GO" id="GO:0008483">
    <property type="term" value="F:transaminase activity"/>
    <property type="evidence" value="ECO:0007669"/>
    <property type="project" value="UniProtKB-KW"/>
</dbReference>
<dbReference type="PROSITE" id="PS00105">
    <property type="entry name" value="AA_TRANSFER_CLASS_1"/>
    <property type="match status" value="1"/>
</dbReference>
<dbReference type="Gene3D" id="3.90.1150.10">
    <property type="entry name" value="Aspartate Aminotransferase, domain 1"/>
    <property type="match status" value="1"/>
</dbReference>
<reference evidence="8 9" key="1">
    <citation type="submission" date="2017-07" db="EMBL/GenBank/DDBJ databases">
        <title>Draft whole genome sequences of clinical Proprionibacteriaceae strains.</title>
        <authorList>
            <person name="Bernier A.-M."/>
            <person name="Bernard K."/>
            <person name="Domingo M.-C."/>
        </authorList>
    </citation>
    <scope>NUCLEOTIDE SEQUENCE [LARGE SCALE GENOMIC DNA]</scope>
    <source>
        <strain evidence="8 9">NML 030167</strain>
    </source>
</reference>
<comment type="similarity">
    <text evidence="2 6">Belongs to the class-I pyridoxal-phosphate-dependent aminotransferase family.</text>
</comment>
<evidence type="ECO:0000259" key="7">
    <source>
        <dbReference type="Pfam" id="PF00155"/>
    </source>
</evidence>
<evidence type="ECO:0000256" key="3">
    <source>
        <dbReference type="ARBA" id="ARBA00022576"/>
    </source>
</evidence>
<dbReference type="InterPro" id="IPR015422">
    <property type="entry name" value="PyrdxlP-dep_Trfase_small"/>
</dbReference>
<dbReference type="InterPro" id="IPR050596">
    <property type="entry name" value="AspAT/PAT-like"/>
</dbReference>
<evidence type="ECO:0000256" key="6">
    <source>
        <dbReference type="RuleBase" id="RU000481"/>
    </source>
</evidence>
<keyword evidence="5" id="KW-0663">Pyridoxal phosphate</keyword>
<comment type="cofactor">
    <cofactor evidence="1 6">
        <name>pyridoxal 5'-phosphate</name>
        <dbReference type="ChEBI" id="CHEBI:597326"/>
    </cofactor>
</comment>
<dbReference type="PANTHER" id="PTHR46383:SF1">
    <property type="entry name" value="ASPARTATE AMINOTRANSFERASE"/>
    <property type="match status" value="1"/>
</dbReference>
<protein>
    <recommendedName>
        <fullName evidence="6">Aminotransferase</fullName>
        <ecNumber evidence="6">2.6.1.-</ecNumber>
    </recommendedName>
</protein>
<keyword evidence="3 6" id="KW-0032">Aminotransferase</keyword>
<dbReference type="PANTHER" id="PTHR46383">
    <property type="entry name" value="ASPARTATE AMINOTRANSFERASE"/>
    <property type="match status" value="1"/>
</dbReference>
<evidence type="ECO:0000256" key="1">
    <source>
        <dbReference type="ARBA" id="ARBA00001933"/>
    </source>
</evidence>
<dbReference type="InterPro" id="IPR004839">
    <property type="entry name" value="Aminotransferase_I/II_large"/>
</dbReference>
<evidence type="ECO:0000313" key="9">
    <source>
        <dbReference type="Proteomes" id="UP000215896"/>
    </source>
</evidence>
<dbReference type="CDD" id="cd00609">
    <property type="entry name" value="AAT_like"/>
    <property type="match status" value="1"/>
</dbReference>
<dbReference type="InterPro" id="IPR004838">
    <property type="entry name" value="NHTrfase_class1_PyrdxlP-BS"/>
</dbReference>
<dbReference type="Proteomes" id="UP000215896">
    <property type="component" value="Unassembled WGS sequence"/>
</dbReference>
<proteinExistence type="inferred from homology"/>
<evidence type="ECO:0000256" key="2">
    <source>
        <dbReference type="ARBA" id="ARBA00007441"/>
    </source>
</evidence>
<gene>
    <name evidence="8" type="ORF">CGZ94_20080</name>
</gene>
<dbReference type="AlphaFoldDB" id="A0A255FZR5"/>
<evidence type="ECO:0000256" key="5">
    <source>
        <dbReference type="ARBA" id="ARBA00022898"/>
    </source>
</evidence>
<sequence>MDIATDADPDTDLSPTLAINEEIDRRRRLGLPVVPLGFGEANVPVLPELRQRLAEAADQGGYGPVAGVPELREAAAGYLVRRGAPATADRVIAGPGSKPLLFAVLRALDLPVVLPAPSWVSYAAQARIAGIETHWVPPRPGQGGVPDPDRVAELASAPNRPRFAVLLTLVDNPTGAVADPGTIAELAQVARRHDLPLISDEIYRDLVHDPDRRLVGPAELAPERTFVTTGLSKNLAVGGWRIGILGLPDGPLGVRVAGRVLGLASELWSVPPMPVQRAATWAFTEPPEVTARFADSARLHGRIVGAVAERLTALGVGFVPPGGGFYLYPDFEAHRESLQHKGISDSTSLATALLEEHGVATLPGVAFGDRPERLTLRLATSMLFGRTPTERQQAIETADPLELGWVQDNLARLDAALSGLLRG</sequence>
<keyword evidence="9" id="KW-1185">Reference proteome</keyword>
<dbReference type="Gene3D" id="3.40.640.10">
    <property type="entry name" value="Type I PLP-dependent aspartate aminotransferase-like (Major domain)"/>
    <property type="match status" value="1"/>
</dbReference>
<dbReference type="EC" id="2.6.1.-" evidence="6"/>
<feature type="domain" description="Aminotransferase class I/classII large" evidence="7">
    <location>
        <begin position="33"/>
        <end position="374"/>
    </location>
</feature>
<organism evidence="8 9">
    <name type="scientific">Enemella evansiae</name>
    <dbReference type="NCBI Taxonomy" id="2016499"/>
    <lineage>
        <taxon>Bacteria</taxon>
        <taxon>Bacillati</taxon>
        <taxon>Actinomycetota</taxon>
        <taxon>Actinomycetes</taxon>
        <taxon>Propionibacteriales</taxon>
        <taxon>Propionibacteriaceae</taxon>
        <taxon>Enemella</taxon>
    </lineage>
</organism>
<dbReference type="InterPro" id="IPR015421">
    <property type="entry name" value="PyrdxlP-dep_Trfase_major"/>
</dbReference>
<dbReference type="Pfam" id="PF00155">
    <property type="entry name" value="Aminotran_1_2"/>
    <property type="match status" value="1"/>
</dbReference>
<dbReference type="EMBL" id="NMVO01000018">
    <property type="protein sequence ID" value="OYO08801.1"/>
    <property type="molecule type" value="Genomic_DNA"/>
</dbReference>
<accession>A0A255FZR5</accession>
<dbReference type="InterPro" id="IPR015424">
    <property type="entry name" value="PyrdxlP-dep_Trfase"/>
</dbReference>
<dbReference type="RefSeq" id="WP_094407025.1">
    <property type="nucleotide sequence ID" value="NZ_NMVO01000018.1"/>
</dbReference>
<evidence type="ECO:0000256" key="4">
    <source>
        <dbReference type="ARBA" id="ARBA00022679"/>
    </source>
</evidence>
<dbReference type="GO" id="GO:0006520">
    <property type="term" value="P:amino acid metabolic process"/>
    <property type="evidence" value="ECO:0007669"/>
    <property type="project" value="InterPro"/>
</dbReference>
<comment type="caution">
    <text evidence="8">The sequence shown here is derived from an EMBL/GenBank/DDBJ whole genome shotgun (WGS) entry which is preliminary data.</text>
</comment>
<keyword evidence="4 6" id="KW-0808">Transferase</keyword>
<name>A0A255FZR5_9ACTN</name>